<evidence type="ECO:0000256" key="5">
    <source>
        <dbReference type="ARBA" id="ARBA00022741"/>
    </source>
</evidence>
<dbReference type="RefSeq" id="WP_116904997.1">
    <property type="nucleotide sequence ID" value="NZ_CP142084.2"/>
</dbReference>
<sequence>MSSSLPLRDDGALRGSLMLALFILFGLGLAYSLIATGITGALFSEQAHGSLLRVDTRVVGSALVAQPFADARYFQPRPSAAKYDLTAAAGSNQARSNPDLQARIAATRAQVAARDGIAPETVPGELLTQSGSGLDPHLSPAGAQVQIRRVAAARGWPEQRVAALVQAATEAPQFGLLGLPRVNVLALNLALDKAGTGDPGQGTREQQQQ</sequence>
<evidence type="ECO:0000256" key="3">
    <source>
        <dbReference type="ARBA" id="ARBA00022538"/>
    </source>
</evidence>
<dbReference type="GO" id="GO:0005524">
    <property type="term" value="F:ATP binding"/>
    <property type="evidence" value="ECO:0007669"/>
    <property type="project" value="UniProtKB-UniRule"/>
</dbReference>
<evidence type="ECO:0000256" key="4">
    <source>
        <dbReference type="ARBA" id="ARBA00022692"/>
    </source>
</evidence>
<dbReference type="STRING" id="1843581.A7D16_01155"/>
<dbReference type="PANTHER" id="PTHR30042">
    <property type="entry name" value="POTASSIUM-TRANSPORTING ATPASE C CHAIN"/>
    <property type="match status" value="1"/>
</dbReference>
<keyword evidence="2 11" id="KW-1003">Cell membrane</keyword>
<dbReference type="NCBIfam" id="NF001454">
    <property type="entry name" value="PRK00315.1"/>
    <property type="match status" value="1"/>
</dbReference>
<evidence type="ECO:0000256" key="7">
    <source>
        <dbReference type="ARBA" id="ARBA00022958"/>
    </source>
</evidence>
<dbReference type="Proteomes" id="UP000259570">
    <property type="component" value="Unassembled WGS sequence"/>
</dbReference>
<organism evidence="12 13">
    <name type="scientific">Xanthomonas nasturtii</name>
    <dbReference type="NCBI Taxonomy" id="1843581"/>
    <lineage>
        <taxon>Bacteria</taxon>
        <taxon>Pseudomonadati</taxon>
        <taxon>Pseudomonadota</taxon>
        <taxon>Gammaproteobacteria</taxon>
        <taxon>Lysobacterales</taxon>
        <taxon>Lysobacteraceae</taxon>
        <taxon>Xanthomonas</taxon>
    </lineage>
</organism>
<dbReference type="InterPro" id="IPR003820">
    <property type="entry name" value="KdpC"/>
</dbReference>
<comment type="function">
    <text evidence="11">Part of the high-affinity ATP-driven potassium transport (or Kdp) system, which catalyzes the hydrolysis of ATP coupled with the electrogenic transport of potassium into the cytoplasm. This subunit acts as a catalytic chaperone that increases the ATP-binding affinity of the ATP-hydrolyzing subunit KdpB by the formation of a transient KdpB/KdpC/ATP ternary complex.</text>
</comment>
<keyword evidence="7 11" id="KW-0630">Potassium</keyword>
<dbReference type="NCBIfam" id="TIGR00681">
    <property type="entry name" value="kdpC"/>
    <property type="match status" value="1"/>
</dbReference>
<dbReference type="OrthoDB" id="9788285at2"/>
<dbReference type="GO" id="GO:0008556">
    <property type="term" value="F:P-type potassium transmembrane transporter activity"/>
    <property type="evidence" value="ECO:0007669"/>
    <property type="project" value="InterPro"/>
</dbReference>
<gene>
    <name evidence="11 12" type="primary">kdpC</name>
    <name evidence="12" type="ORF">DZD52_02960</name>
</gene>
<dbReference type="HAMAP" id="MF_00276">
    <property type="entry name" value="KdpC"/>
    <property type="match status" value="1"/>
</dbReference>
<dbReference type="AlphaFoldDB" id="A0A3E1KQR3"/>
<keyword evidence="10 11" id="KW-0472">Membrane</keyword>
<evidence type="ECO:0000256" key="6">
    <source>
        <dbReference type="ARBA" id="ARBA00022840"/>
    </source>
</evidence>
<evidence type="ECO:0000256" key="11">
    <source>
        <dbReference type="HAMAP-Rule" id="MF_00276"/>
    </source>
</evidence>
<protein>
    <recommendedName>
        <fullName evidence="11">Potassium-transporting ATPase KdpC subunit</fullName>
    </recommendedName>
    <alternativeName>
        <fullName evidence="11">ATP phosphohydrolase [potassium-transporting] C chain</fullName>
    </alternativeName>
    <alternativeName>
        <fullName evidence="11">Potassium-binding and translocating subunit C</fullName>
    </alternativeName>
    <alternativeName>
        <fullName evidence="11">Potassium-translocating ATPase C chain</fullName>
    </alternativeName>
</protein>
<evidence type="ECO:0000313" key="12">
    <source>
        <dbReference type="EMBL" id="RFF41827.1"/>
    </source>
</evidence>
<comment type="similarity">
    <text evidence="11">Belongs to the KdpC family.</text>
</comment>
<comment type="subcellular location">
    <subcellularLocation>
        <location evidence="11">Cell membrane</location>
        <topology evidence="11">Single-pass membrane protein</topology>
    </subcellularLocation>
</comment>
<evidence type="ECO:0000256" key="9">
    <source>
        <dbReference type="ARBA" id="ARBA00023065"/>
    </source>
</evidence>
<proteinExistence type="inferred from homology"/>
<feature type="transmembrane region" description="Helical" evidence="11">
    <location>
        <begin position="20"/>
        <end position="43"/>
    </location>
</feature>
<accession>A0A3E1KQR3</accession>
<comment type="caution">
    <text evidence="12">The sequence shown here is derived from an EMBL/GenBank/DDBJ whole genome shotgun (WGS) entry which is preliminary data.</text>
</comment>
<reference evidence="12 13" key="1">
    <citation type="submission" date="2018-08" db="EMBL/GenBank/DDBJ databases">
        <title>Genome sequencing of X. nasturtii WHRI 8984.</title>
        <authorList>
            <person name="Studholme D.J."/>
            <person name="Mchugh J."/>
            <person name="Vicente J."/>
        </authorList>
    </citation>
    <scope>NUCLEOTIDE SEQUENCE [LARGE SCALE GENOMIC DNA]</scope>
    <source>
        <strain evidence="12 13">WHRI 8984</strain>
    </source>
</reference>
<keyword evidence="1 11" id="KW-0813">Transport</keyword>
<dbReference type="EMBL" id="QUZM01000004">
    <property type="protein sequence ID" value="RFF41827.1"/>
    <property type="molecule type" value="Genomic_DNA"/>
</dbReference>
<keyword evidence="4 11" id="KW-0812">Transmembrane</keyword>
<keyword evidence="8 11" id="KW-1133">Transmembrane helix</keyword>
<keyword evidence="9 11" id="KW-0406">Ion transport</keyword>
<evidence type="ECO:0000256" key="10">
    <source>
        <dbReference type="ARBA" id="ARBA00023136"/>
    </source>
</evidence>
<name>A0A3E1KQR3_9XANT</name>
<keyword evidence="5 11" id="KW-0547">Nucleotide-binding</keyword>
<dbReference type="PIRSF" id="PIRSF001296">
    <property type="entry name" value="K_ATPase_KdpC"/>
    <property type="match status" value="1"/>
</dbReference>
<dbReference type="PANTHER" id="PTHR30042:SF2">
    <property type="entry name" value="POTASSIUM-TRANSPORTING ATPASE KDPC SUBUNIT"/>
    <property type="match status" value="1"/>
</dbReference>
<comment type="subunit">
    <text evidence="11">The system is composed of three essential subunits: KdpA, KdpB and KdpC.</text>
</comment>
<keyword evidence="6 11" id="KW-0067">ATP-binding</keyword>
<evidence type="ECO:0000313" key="13">
    <source>
        <dbReference type="Proteomes" id="UP000259570"/>
    </source>
</evidence>
<dbReference type="Pfam" id="PF02669">
    <property type="entry name" value="KdpC"/>
    <property type="match status" value="1"/>
</dbReference>
<keyword evidence="3 11" id="KW-0633">Potassium transport</keyword>
<dbReference type="GO" id="GO:0005886">
    <property type="term" value="C:plasma membrane"/>
    <property type="evidence" value="ECO:0007669"/>
    <property type="project" value="UniProtKB-SubCell"/>
</dbReference>
<evidence type="ECO:0000256" key="2">
    <source>
        <dbReference type="ARBA" id="ARBA00022475"/>
    </source>
</evidence>
<evidence type="ECO:0000256" key="8">
    <source>
        <dbReference type="ARBA" id="ARBA00022989"/>
    </source>
</evidence>
<dbReference type="GeneID" id="97210303"/>
<evidence type="ECO:0000256" key="1">
    <source>
        <dbReference type="ARBA" id="ARBA00022448"/>
    </source>
</evidence>